<dbReference type="EMBL" id="JAGFBR010000012">
    <property type="protein sequence ID" value="KAH0457470.1"/>
    <property type="molecule type" value="Genomic_DNA"/>
</dbReference>
<evidence type="ECO:0000313" key="4">
    <source>
        <dbReference type="Proteomes" id="UP000775213"/>
    </source>
</evidence>
<reference evidence="3 4" key="1">
    <citation type="journal article" date="2021" name="Hortic Res">
        <title>Chromosome-scale assembly of the Dendrobium chrysotoxum genome enhances the understanding of orchid evolution.</title>
        <authorList>
            <person name="Zhang Y."/>
            <person name="Zhang G.Q."/>
            <person name="Zhang D."/>
            <person name="Liu X.D."/>
            <person name="Xu X.Y."/>
            <person name="Sun W.H."/>
            <person name="Yu X."/>
            <person name="Zhu X."/>
            <person name="Wang Z.W."/>
            <person name="Zhao X."/>
            <person name="Zhong W.Y."/>
            <person name="Chen H."/>
            <person name="Yin W.L."/>
            <person name="Huang T."/>
            <person name="Niu S.C."/>
            <person name="Liu Z.J."/>
        </authorList>
    </citation>
    <scope>NUCLEOTIDE SEQUENCE [LARGE SCALE GENOMIC DNA]</scope>
    <source>
        <strain evidence="3">Lindl</strain>
    </source>
</reference>
<evidence type="ECO:0000259" key="2">
    <source>
        <dbReference type="Pfam" id="PF25498"/>
    </source>
</evidence>
<gene>
    <name evidence="3" type="ORF">IEQ34_012785</name>
</gene>
<dbReference type="AlphaFoldDB" id="A0AAV7G6G5"/>
<keyword evidence="4" id="KW-1185">Reference proteome</keyword>
<dbReference type="InterPro" id="IPR057234">
    <property type="entry name" value="DUF7912"/>
</dbReference>
<evidence type="ECO:0000313" key="3">
    <source>
        <dbReference type="EMBL" id="KAH0457470.1"/>
    </source>
</evidence>
<dbReference type="PANTHER" id="PTHR34544:SF3">
    <property type="entry name" value="OS07G0155200 PROTEIN"/>
    <property type="match status" value="1"/>
</dbReference>
<dbReference type="PANTHER" id="PTHR34544">
    <property type="entry name" value="OSJNBA0006B20.18 PROTEIN"/>
    <property type="match status" value="1"/>
</dbReference>
<name>A0AAV7G6G5_DENCH</name>
<protein>
    <recommendedName>
        <fullName evidence="2">DUF7912 domain-containing protein</fullName>
    </recommendedName>
</protein>
<organism evidence="3 4">
    <name type="scientific">Dendrobium chrysotoxum</name>
    <name type="common">Orchid</name>
    <dbReference type="NCBI Taxonomy" id="161865"/>
    <lineage>
        <taxon>Eukaryota</taxon>
        <taxon>Viridiplantae</taxon>
        <taxon>Streptophyta</taxon>
        <taxon>Embryophyta</taxon>
        <taxon>Tracheophyta</taxon>
        <taxon>Spermatophyta</taxon>
        <taxon>Magnoliopsida</taxon>
        <taxon>Liliopsida</taxon>
        <taxon>Asparagales</taxon>
        <taxon>Orchidaceae</taxon>
        <taxon>Epidendroideae</taxon>
        <taxon>Malaxideae</taxon>
        <taxon>Dendrobiinae</taxon>
        <taxon>Dendrobium</taxon>
    </lineage>
</organism>
<feature type="domain" description="DUF7912" evidence="2">
    <location>
        <begin position="223"/>
        <end position="314"/>
    </location>
</feature>
<comment type="caution">
    <text evidence="3">The sequence shown here is derived from an EMBL/GenBank/DDBJ whole genome shotgun (WGS) entry which is preliminary data.</text>
</comment>
<dbReference type="Proteomes" id="UP000775213">
    <property type="component" value="Unassembled WGS sequence"/>
</dbReference>
<accession>A0AAV7G6G5</accession>
<proteinExistence type="predicted"/>
<sequence>MRKSAVQAAAECWRRRFHVGSFSFSFSSLTSGSPLLITADLAGSGCGCGGRFAKALSISHYPLAFLNSHDQFFISRNSSTSHDPRGGRTETEEEDWGVEWEEEEYREPVIGDGGDGGGIVLGDVKWGEHVLCLACEVLLSFGDDFALYAFKVSPKGYIYVRLDKLTSRFGCPDIEEIENFNNLYKKKLDEAGKAGTIPADMALEAITGFLFSFLVSSPGAERLLKVPHDLDRFHEMAMWVCYLTENQDPRHHKQHTDKVLILESIDSEAEHCIFKLADVKENRAELGKGRPLSRKQKDWRLNLPFKSILRIKLYIDSS</sequence>
<dbReference type="Pfam" id="PF25498">
    <property type="entry name" value="DUF7912"/>
    <property type="match status" value="1"/>
</dbReference>
<feature type="region of interest" description="Disordered" evidence="1">
    <location>
        <begin position="78"/>
        <end position="98"/>
    </location>
</feature>
<evidence type="ECO:0000256" key="1">
    <source>
        <dbReference type="SAM" id="MobiDB-lite"/>
    </source>
</evidence>